<dbReference type="InterPro" id="IPR002319">
    <property type="entry name" value="Phenylalanyl-tRNA_Synthase"/>
</dbReference>
<keyword evidence="5 6" id="KW-0030">Aminoacyl-tRNA synthetase</keyword>
<dbReference type="GO" id="GO:0043039">
    <property type="term" value="P:tRNA aminoacylation"/>
    <property type="evidence" value="ECO:0007669"/>
    <property type="project" value="UniProtKB-UniRule"/>
</dbReference>
<dbReference type="EC" id="6.1.1.27" evidence="6"/>
<feature type="region of interest" description="Disordered" evidence="7">
    <location>
        <begin position="1"/>
        <end position="22"/>
    </location>
</feature>
<protein>
    <recommendedName>
        <fullName evidence="6">O-phosphoserine--tRNA(Cys) ligase</fullName>
        <shortName evidence="6">O-phosphoserine--tRNA ligase</shortName>
        <ecNumber evidence="6">6.1.1.27</ecNumber>
    </recommendedName>
    <alternativeName>
        <fullName evidence="6">Non-canonical O-phosphoseryl-tRNA(Cys) synthetase</fullName>
    </alternativeName>
    <alternativeName>
        <fullName evidence="6">O-phosphoseryl-tRNA(Cys) synthetase</fullName>
        <shortName evidence="6">SepRS</shortName>
    </alternativeName>
</protein>
<dbReference type="Proteomes" id="UP000740329">
    <property type="component" value="Unassembled WGS sequence"/>
</dbReference>
<organism evidence="9 10">
    <name type="scientific">Methanococcus voltae</name>
    <dbReference type="NCBI Taxonomy" id="2188"/>
    <lineage>
        <taxon>Archaea</taxon>
        <taxon>Methanobacteriati</taxon>
        <taxon>Methanobacteriota</taxon>
        <taxon>Methanomada group</taxon>
        <taxon>Methanococci</taxon>
        <taxon>Methanococcales</taxon>
        <taxon>Methanococcaceae</taxon>
        <taxon>Methanococcus</taxon>
    </lineage>
</organism>
<dbReference type="Pfam" id="PF01409">
    <property type="entry name" value="tRNA-synt_2d"/>
    <property type="match status" value="1"/>
</dbReference>
<evidence type="ECO:0000313" key="10">
    <source>
        <dbReference type="Proteomes" id="UP000740329"/>
    </source>
</evidence>
<dbReference type="InterPro" id="IPR045864">
    <property type="entry name" value="aa-tRNA-synth_II/BPL/LPL"/>
</dbReference>
<comment type="similarity">
    <text evidence="6">Belongs to the class-II aminoacyl-tRNA synthetase family. O-phosphoseryl-tRNA(Cys) synthetase subfamily.</text>
</comment>
<dbReference type="InterPro" id="IPR041590">
    <property type="entry name" value="SepRS_C"/>
</dbReference>
<dbReference type="RefSeq" id="WP_209591421.1">
    <property type="nucleotide sequence ID" value="NZ_JAGGMU010000004.1"/>
</dbReference>
<proteinExistence type="inferred from homology"/>
<dbReference type="GO" id="GO:0006412">
    <property type="term" value="P:translation"/>
    <property type="evidence" value="ECO:0007669"/>
    <property type="project" value="UniProtKB-KW"/>
</dbReference>
<comment type="catalytic activity">
    <reaction evidence="6">
        <text>tRNA(Cys) + O-phospho-L-serine + ATP = O-phospho-L-seryl-tRNA(Cys) + AMP + diphosphate</text>
        <dbReference type="Rhea" id="RHEA:25678"/>
        <dbReference type="Rhea" id="RHEA-COMP:9661"/>
        <dbReference type="Rhea" id="RHEA-COMP:9719"/>
        <dbReference type="ChEBI" id="CHEBI:30616"/>
        <dbReference type="ChEBI" id="CHEBI:33019"/>
        <dbReference type="ChEBI" id="CHEBI:57524"/>
        <dbReference type="ChEBI" id="CHEBI:78442"/>
        <dbReference type="ChEBI" id="CHEBI:78551"/>
        <dbReference type="ChEBI" id="CHEBI:456215"/>
        <dbReference type="EC" id="6.1.1.27"/>
    </reaction>
</comment>
<dbReference type="Pfam" id="PF18006">
    <property type="entry name" value="SepRS_C"/>
    <property type="match status" value="1"/>
</dbReference>
<dbReference type="GO" id="GO:0000049">
    <property type="term" value="F:tRNA binding"/>
    <property type="evidence" value="ECO:0007669"/>
    <property type="project" value="InterPro"/>
</dbReference>
<dbReference type="InterPro" id="IPR005246">
    <property type="entry name" value="O-Pseryl-tRNA(Cys)_ligase"/>
</dbReference>
<dbReference type="PROSITE" id="PS50862">
    <property type="entry name" value="AA_TRNA_LIGASE_II"/>
    <property type="match status" value="1"/>
</dbReference>
<dbReference type="Gene3D" id="3.30.930.10">
    <property type="entry name" value="Bira Bifunctional Protein, Domain 2"/>
    <property type="match status" value="1"/>
</dbReference>
<evidence type="ECO:0000256" key="6">
    <source>
        <dbReference type="HAMAP-Rule" id="MF_01674"/>
    </source>
</evidence>
<feature type="binding site" evidence="6">
    <location>
        <position position="353"/>
    </location>
    <ligand>
        <name>substrate</name>
    </ligand>
</feature>
<feature type="binding site" evidence="6">
    <location>
        <begin position="309"/>
        <end position="310"/>
    </location>
    <ligand>
        <name>substrate</name>
    </ligand>
</feature>
<dbReference type="Gene3D" id="6.10.250.3340">
    <property type="match status" value="2"/>
</dbReference>
<dbReference type="InterPro" id="IPR006195">
    <property type="entry name" value="aa-tRNA-synth_II"/>
</dbReference>
<keyword evidence="1 6" id="KW-0436">Ligase</keyword>
<dbReference type="GO" id="GO:0005524">
    <property type="term" value="F:ATP binding"/>
    <property type="evidence" value="ECO:0007669"/>
    <property type="project" value="UniProtKB-UniRule"/>
</dbReference>
<evidence type="ECO:0000313" key="9">
    <source>
        <dbReference type="EMBL" id="MBP2201896.1"/>
    </source>
</evidence>
<dbReference type="GO" id="GO:0043816">
    <property type="term" value="F:phosphoserine-tRNA(Cys) ligase activity"/>
    <property type="evidence" value="ECO:0007669"/>
    <property type="project" value="UniProtKB-EC"/>
</dbReference>
<gene>
    <name evidence="6" type="primary">sepS</name>
    <name evidence="9" type="ORF">J3E07_001336</name>
</gene>
<evidence type="ECO:0000256" key="5">
    <source>
        <dbReference type="ARBA" id="ARBA00023146"/>
    </source>
</evidence>
<dbReference type="SUPFAM" id="SSF55681">
    <property type="entry name" value="Class II aaRS and biotin synthetases"/>
    <property type="match status" value="1"/>
</dbReference>
<sequence length="573" mass="65162">MANERNNKNNKNNKNAPSNGRFDKAEVLKMAEQDFEKAWKETKDLIKPKRISNRYPRLKPTYGKTHPINDTIESLRQAYLRMGFEEYMNPVIVDEKDIYKQFGPEAMAVLDRCFYLAGLPRPDVGLSDEKIKAIKNLGIDLDKAVKTADTKSTKNKTLTGKEALQNILHGYKKGTLDGDDLVLEISSALEISSEMGLKILDDVFPEFKELKAVASSLTLRSHMTSGWFLTVSDLVKKRNTPFKLFSIDRCFRREQKEDKSHLMTYHSASCAIVGEDIDINDGKLIAESLLSQFGFTNFKFIPDDKKSKYYTPETQTEVYAYHEELGEWIEVATFGIYSPIALSKYGIDVPVMNLGLGVERLAMIKGKFTDVREMVYPQFYEYKLSDRDMATMVNIDKMPVIDEIYNLSKELANTCIENKDEISPCEFNIKKEITFGEISKNINIKVFEKEEGKKLLGPSILNEIYVYDGNIIGIPESFEGVKEEFKEFLQNGKDKGIATNITYIEAISLKIASKIEEALISNTKEFNVKIPIVRSLSDINLKVDDLAMKQIMSNSKVVDVRGPVFLNVNVKIE</sequence>
<dbReference type="NCBIfam" id="TIGR00470">
    <property type="entry name" value="sepS"/>
    <property type="match status" value="1"/>
</dbReference>
<evidence type="ECO:0000256" key="4">
    <source>
        <dbReference type="ARBA" id="ARBA00022917"/>
    </source>
</evidence>
<keyword evidence="2 6" id="KW-0547">Nucleotide-binding</keyword>
<evidence type="ECO:0000256" key="3">
    <source>
        <dbReference type="ARBA" id="ARBA00022840"/>
    </source>
</evidence>
<feature type="binding site" evidence="6">
    <location>
        <begin position="267"/>
        <end position="269"/>
    </location>
    <ligand>
        <name>substrate</name>
    </ligand>
</feature>
<evidence type="ECO:0000256" key="2">
    <source>
        <dbReference type="ARBA" id="ARBA00022741"/>
    </source>
</evidence>
<dbReference type="AlphaFoldDB" id="A0A8J7RJ96"/>
<comment type="subunit">
    <text evidence="6">Homotetramer. Interacts with SepCysS.</text>
</comment>
<evidence type="ECO:0000256" key="7">
    <source>
        <dbReference type="SAM" id="MobiDB-lite"/>
    </source>
</evidence>
<accession>A0A8J7RJ96</accession>
<dbReference type="HAMAP" id="MF_01674">
    <property type="entry name" value="Sep_tRNA_synth"/>
    <property type="match status" value="1"/>
</dbReference>
<comment type="function">
    <text evidence="6">Catalyzes the attachment of O-phosphoserine (Sep) to tRNA(Cys).</text>
</comment>
<keyword evidence="4 6" id="KW-0648">Protein biosynthesis</keyword>
<dbReference type="OrthoDB" id="145125at2157"/>
<evidence type="ECO:0000259" key="8">
    <source>
        <dbReference type="PROSITE" id="PS50862"/>
    </source>
</evidence>
<comment type="caution">
    <text evidence="9">The sequence shown here is derived from an EMBL/GenBank/DDBJ whole genome shotgun (WGS) entry which is preliminary data.</text>
</comment>
<evidence type="ECO:0000256" key="1">
    <source>
        <dbReference type="ARBA" id="ARBA00022598"/>
    </source>
</evidence>
<keyword evidence="3 6" id="KW-0067">ATP-binding</keyword>
<dbReference type="Gene3D" id="6.20.250.20">
    <property type="match status" value="1"/>
</dbReference>
<reference evidence="9" key="1">
    <citation type="submission" date="2021-03" db="EMBL/GenBank/DDBJ databases">
        <title>Genomic Encyclopedia of Type Strains, Phase IV (KMG-V): Genome sequencing to study the core and pangenomes of soil and plant-associated prokaryotes.</title>
        <authorList>
            <person name="Whitman W."/>
        </authorList>
    </citation>
    <scope>NUCLEOTIDE SEQUENCE</scope>
    <source>
        <strain evidence="9">C4</strain>
    </source>
</reference>
<feature type="domain" description="Aminoacyl-transfer RNA synthetases class-II family profile" evidence="8">
    <location>
        <begin position="201"/>
        <end position="377"/>
    </location>
</feature>
<dbReference type="EMBL" id="JAGGMV010000004">
    <property type="protein sequence ID" value="MBP2201896.1"/>
    <property type="molecule type" value="Genomic_DNA"/>
</dbReference>
<name>A0A8J7RJ96_METVO</name>
<feature type="binding site" evidence="6">
    <location>
        <begin position="222"/>
        <end position="224"/>
    </location>
    <ligand>
        <name>substrate</name>
    </ligand>
</feature>